<organism evidence="3 4">
    <name type="scientific">Bombyx mori</name>
    <name type="common">Silk moth</name>
    <dbReference type="NCBI Taxonomy" id="7091"/>
    <lineage>
        <taxon>Eukaryota</taxon>
        <taxon>Metazoa</taxon>
        <taxon>Ecdysozoa</taxon>
        <taxon>Arthropoda</taxon>
        <taxon>Hexapoda</taxon>
        <taxon>Insecta</taxon>
        <taxon>Pterygota</taxon>
        <taxon>Neoptera</taxon>
        <taxon>Endopterygota</taxon>
        <taxon>Lepidoptera</taxon>
        <taxon>Glossata</taxon>
        <taxon>Ditrysia</taxon>
        <taxon>Bombycoidea</taxon>
        <taxon>Bombycidae</taxon>
        <taxon>Bombycinae</taxon>
        <taxon>Bombyx</taxon>
    </lineage>
</organism>
<dbReference type="SUPFAM" id="SSF57625">
    <property type="entry name" value="Invertebrate chitin-binding proteins"/>
    <property type="match status" value="2"/>
</dbReference>
<keyword evidence="4" id="KW-1185">Reference proteome</keyword>
<feature type="domain" description="Chitin-binding type-2" evidence="2">
    <location>
        <begin position="82"/>
        <end position="140"/>
    </location>
</feature>
<dbReference type="PROSITE" id="PS50940">
    <property type="entry name" value="CHIT_BIND_II"/>
    <property type="match status" value="2"/>
</dbReference>
<sequence>MNKLLKCVVLMGLCESVSQTSLCTARGRYPNNDVEDCRGYTMCLMGGANNFTQYRLTCPIGFVYSHKEQQCTNVTSYSCHESYNCTSRGYFASESCTSYIACVEAINGLATARLIECPMNTVFNPEDGLCVHVNSYKCNIKSSDQTDLYTEEVFKDSRNFTFNGAFKINVRYIQNGFVCLTIALLLY</sequence>
<dbReference type="SMART" id="SM00494">
    <property type="entry name" value="ChtBD2"/>
    <property type="match status" value="2"/>
</dbReference>
<dbReference type="GO" id="GO:0008061">
    <property type="term" value="F:chitin binding"/>
    <property type="evidence" value="ECO:0007669"/>
    <property type="project" value="InterPro"/>
</dbReference>
<dbReference type="Proteomes" id="UP000005204">
    <property type="component" value="Unassembled WGS sequence"/>
</dbReference>
<dbReference type="EnsemblMetazoa" id="XM_038014935.1">
    <property type="protein sequence ID" value="XP_037870863.1"/>
    <property type="gene ID" value="LOC119629356"/>
</dbReference>
<evidence type="ECO:0000256" key="1">
    <source>
        <dbReference type="SAM" id="SignalP"/>
    </source>
</evidence>
<dbReference type="Pfam" id="PF01607">
    <property type="entry name" value="CBM_14"/>
    <property type="match status" value="1"/>
</dbReference>
<protein>
    <recommendedName>
        <fullName evidence="2">Chitin-binding type-2 domain-containing protein</fullName>
    </recommendedName>
</protein>
<feature type="domain" description="Chitin-binding type-2" evidence="2">
    <location>
        <begin position="20"/>
        <end position="81"/>
    </location>
</feature>
<reference evidence="4" key="1">
    <citation type="journal article" date="2008" name="Insect Biochem. Mol. Biol.">
        <title>The genome of a lepidopteran model insect, the silkworm Bombyx mori.</title>
        <authorList>
            <consortium name="International Silkworm Genome Consortium"/>
        </authorList>
    </citation>
    <scope>NUCLEOTIDE SEQUENCE [LARGE SCALE GENOMIC DNA]</scope>
    <source>
        <strain evidence="4">p50T</strain>
    </source>
</reference>
<dbReference type="GeneID" id="119629356"/>
<dbReference type="GO" id="GO:0005576">
    <property type="term" value="C:extracellular region"/>
    <property type="evidence" value="ECO:0007669"/>
    <property type="project" value="InterPro"/>
</dbReference>
<reference evidence="3" key="2">
    <citation type="submission" date="2022-06" db="UniProtKB">
        <authorList>
            <consortium name="EnsemblMetazoa"/>
        </authorList>
    </citation>
    <scope>IDENTIFICATION</scope>
    <source>
        <strain evidence="3">p50T (Dazao)</strain>
    </source>
</reference>
<accession>A0A8R2M126</accession>
<dbReference type="RefSeq" id="XP_037870863.1">
    <property type="nucleotide sequence ID" value="XM_038014935.2"/>
</dbReference>
<evidence type="ECO:0000313" key="4">
    <source>
        <dbReference type="Proteomes" id="UP000005204"/>
    </source>
</evidence>
<dbReference type="AlphaFoldDB" id="A0A8R2M126"/>
<keyword evidence="1" id="KW-0732">Signal</keyword>
<evidence type="ECO:0000259" key="2">
    <source>
        <dbReference type="PROSITE" id="PS50940"/>
    </source>
</evidence>
<dbReference type="InterPro" id="IPR036508">
    <property type="entry name" value="Chitin-bd_dom_sf"/>
</dbReference>
<name>A0A8R2M126_BOMMO</name>
<dbReference type="Gene3D" id="2.170.140.10">
    <property type="entry name" value="Chitin binding domain"/>
    <property type="match status" value="1"/>
</dbReference>
<feature type="chain" id="PRO_5035717089" description="Chitin-binding type-2 domain-containing protein" evidence="1">
    <location>
        <begin position="20"/>
        <end position="187"/>
    </location>
</feature>
<dbReference type="InterPro" id="IPR002557">
    <property type="entry name" value="Chitin-bd_dom"/>
</dbReference>
<proteinExistence type="predicted"/>
<evidence type="ECO:0000313" key="3">
    <source>
        <dbReference type="EnsemblMetazoa" id="XP_037870863.1"/>
    </source>
</evidence>
<dbReference type="KEGG" id="bmor:119629356"/>
<feature type="signal peptide" evidence="1">
    <location>
        <begin position="1"/>
        <end position="19"/>
    </location>
</feature>